<feature type="compositionally biased region" description="Basic residues" evidence="8">
    <location>
        <begin position="167"/>
        <end position="185"/>
    </location>
</feature>
<feature type="binding site" evidence="6">
    <location>
        <begin position="283"/>
        <end position="290"/>
    </location>
    <ligand>
        <name>ATP</name>
        <dbReference type="ChEBI" id="CHEBI:30616"/>
    </ligand>
</feature>
<feature type="region of interest" description="Disordered" evidence="8">
    <location>
        <begin position="1"/>
        <end position="141"/>
    </location>
</feature>
<feature type="coiled-coil region" evidence="7">
    <location>
        <begin position="528"/>
        <end position="591"/>
    </location>
</feature>
<evidence type="ECO:0000259" key="9">
    <source>
        <dbReference type="PROSITE" id="PS50067"/>
    </source>
</evidence>
<dbReference type="InterPro" id="IPR027640">
    <property type="entry name" value="Kinesin-like_fam"/>
</dbReference>
<dbReference type="GO" id="GO:0071949">
    <property type="term" value="F:FAD binding"/>
    <property type="evidence" value="ECO:0007669"/>
    <property type="project" value="InterPro"/>
</dbReference>
<reference evidence="10 11" key="1">
    <citation type="submission" date="2009-11" db="EMBL/GenBank/DDBJ databases">
        <title>Annotation of Allomyces macrogynus ATCC 38327.</title>
        <authorList>
            <consortium name="The Broad Institute Genome Sequencing Platform"/>
            <person name="Russ C."/>
            <person name="Cuomo C."/>
            <person name="Burger G."/>
            <person name="Gray M.W."/>
            <person name="Holland P.W.H."/>
            <person name="King N."/>
            <person name="Lang F.B.F."/>
            <person name="Roger A.J."/>
            <person name="Ruiz-Trillo I."/>
            <person name="Young S.K."/>
            <person name="Zeng Q."/>
            <person name="Gargeya S."/>
            <person name="Fitzgerald M."/>
            <person name="Haas B."/>
            <person name="Abouelleil A."/>
            <person name="Alvarado L."/>
            <person name="Arachchi H.M."/>
            <person name="Berlin A."/>
            <person name="Chapman S.B."/>
            <person name="Gearin G."/>
            <person name="Goldberg J."/>
            <person name="Griggs A."/>
            <person name="Gujja S."/>
            <person name="Hansen M."/>
            <person name="Heiman D."/>
            <person name="Howarth C."/>
            <person name="Larimer J."/>
            <person name="Lui A."/>
            <person name="MacDonald P.J.P."/>
            <person name="McCowen C."/>
            <person name="Montmayeur A."/>
            <person name="Murphy C."/>
            <person name="Neiman D."/>
            <person name="Pearson M."/>
            <person name="Priest M."/>
            <person name="Roberts A."/>
            <person name="Saif S."/>
            <person name="Shea T."/>
            <person name="Sisk P."/>
            <person name="Stolte C."/>
            <person name="Sykes S."/>
            <person name="Wortman J."/>
            <person name="Nusbaum C."/>
            <person name="Birren B."/>
        </authorList>
    </citation>
    <scope>NUCLEOTIDE SEQUENCE [LARGE SCALE GENOMIC DNA]</scope>
    <source>
        <strain evidence="10 11">ATCC 38327</strain>
    </source>
</reference>
<keyword evidence="5 6" id="KW-0505">Motor protein</keyword>
<dbReference type="GO" id="GO:0005874">
    <property type="term" value="C:microtubule"/>
    <property type="evidence" value="ECO:0007669"/>
    <property type="project" value="TreeGrafter"/>
</dbReference>
<dbReference type="InterPro" id="IPR002938">
    <property type="entry name" value="FAD-bd"/>
</dbReference>
<dbReference type="InterPro" id="IPR027417">
    <property type="entry name" value="P-loop_NTPase"/>
</dbReference>
<feature type="compositionally biased region" description="Low complexity" evidence="8">
    <location>
        <begin position="33"/>
        <end position="66"/>
    </location>
</feature>
<dbReference type="GO" id="GO:0005524">
    <property type="term" value="F:ATP binding"/>
    <property type="evidence" value="ECO:0007669"/>
    <property type="project" value="UniProtKB-UniRule"/>
</dbReference>
<dbReference type="Pfam" id="PF00225">
    <property type="entry name" value="Kinesin"/>
    <property type="match status" value="1"/>
</dbReference>
<gene>
    <name evidence="10" type="ORF">AMAG_18849</name>
</gene>
<dbReference type="Gene3D" id="3.40.850.10">
    <property type="entry name" value="Kinesin motor domain"/>
    <property type="match status" value="1"/>
</dbReference>
<dbReference type="GO" id="GO:0016491">
    <property type="term" value="F:oxidoreductase activity"/>
    <property type="evidence" value="ECO:0007669"/>
    <property type="project" value="UniProtKB-KW"/>
</dbReference>
<keyword evidence="2" id="KW-0274">FAD</keyword>
<dbReference type="VEuPathDB" id="FungiDB:AMAG_18849"/>
<dbReference type="Pfam" id="PF01494">
    <property type="entry name" value="FAD_binding_3"/>
    <property type="match status" value="1"/>
</dbReference>
<name>A0A0L0SIP3_ALLM3</name>
<dbReference type="PRINTS" id="PR00380">
    <property type="entry name" value="KINESINHEAVY"/>
</dbReference>
<dbReference type="EMBL" id="GG745340">
    <property type="protein sequence ID" value="KNE62319.1"/>
    <property type="molecule type" value="Genomic_DNA"/>
</dbReference>
<dbReference type="SMART" id="SM00129">
    <property type="entry name" value="KISc"/>
    <property type="match status" value="1"/>
</dbReference>
<dbReference type="PROSITE" id="PS50067">
    <property type="entry name" value="KINESIN_MOTOR_2"/>
    <property type="match status" value="1"/>
</dbReference>
<evidence type="ECO:0000256" key="6">
    <source>
        <dbReference type="PROSITE-ProRule" id="PRU00283"/>
    </source>
</evidence>
<reference evidence="11" key="2">
    <citation type="submission" date="2009-11" db="EMBL/GenBank/DDBJ databases">
        <title>The Genome Sequence of Allomyces macrogynus strain ATCC 38327.</title>
        <authorList>
            <consortium name="The Broad Institute Genome Sequencing Platform"/>
            <person name="Russ C."/>
            <person name="Cuomo C."/>
            <person name="Shea T."/>
            <person name="Young S.K."/>
            <person name="Zeng Q."/>
            <person name="Koehrsen M."/>
            <person name="Haas B."/>
            <person name="Borodovsky M."/>
            <person name="Guigo R."/>
            <person name="Alvarado L."/>
            <person name="Berlin A."/>
            <person name="Borenstein D."/>
            <person name="Chen Z."/>
            <person name="Engels R."/>
            <person name="Freedman E."/>
            <person name="Gellesch M."/>
            <person name="Goldberg J."/>
            <person name="Griggs A."/>
            <person name="Gujja S."/>
            <person name="Heiman D."/>
            <person name="Hepburn T."/>
            <person name="Howarth C."/>
            <person name="Jen D."/>
            <person name="Larson L."/>
            <person name="Lewis B."/>
            <person name="Mehta T."/>
            <person name="Park D."/>
            <person name="Pearson M."/>
            <person name="Roberts A."/>
            <person name="Saif S."/>
            <person name="Shenoy N."/>
            <person name="Sisk P."/>
            <person name="Stolte C."/>
            <person name="Sykes S."/>
            <person name="Walk T."/>
            <person name="White J."/>
            <person name="Yandava C."/>
            <person name="Burger G."/>
            <person name="Gray M.W."/>
            <person name="Holland P.W.H."/>
            <person name="King N."/>
            <person name="Lang F.B.F."/>
            <person name="Roger A.J."/>
            <person name="Ruiz-Trillo I."/>
            <person name="Lander E."/>
            <person name="Nusbaum C."/>
        </authorList>
    </citation>
    <scope>NUCLEOTIDE SEQUENCE [LARGE SCALE GENOMIC DNA]</scope>
    <source>
        <strain evidence="11">ATCC 38327</strain>
    </source>
</reference>
<dbReference type="Proteomes" id="UP000054350">
    <property type="component" value="Unassembled WGS sequence"/>
</dbReference>
<dbReference type="InterPro" id="IPR029044">
    <property type="entry name" value="Nucleotide-diphossugar_trans"/>
</dbReference>
<dbReference type="GO" id="GO:0007018">
    <property type="term" value="P:microtubule-based movement"/>
    <property type="evidence" value="ECO:0007669"/>
    <property type="project" value="InterPro"/>
</dbReference>
<dbReference type="Gene3D" id="3.50.50.60">
    <property type="entry name" value="FAD/NAD(P)-binding domain"/>
    <property type="match status" value="1"/>
</dbReference>
<feature type="coiled-coil region" evidence="7">
    <location>
        <begin position="1138"/>
        <end position="1187"/>
    </location>
</feature>
<evidence type="ECO:0000256" key="7">
    <source>
        <dbReference type="SAM" id="Coils"/>
    </source>
</evidence>
<evidence type="ECO:0000256" key="2">
    <source>
        <dbReference type="ARBA" id="ARBA00022827"/>
    </source>
</evidence>
<keyword evidence="6" id="KW-0547">Nucleotide-binding</keyword>
<dbReference type="InterPro" id="IPR036961">
    <property type="entry name" value="Kinesin_motor_dom_sf"/>
</dbReference>
<organism evidence="10 11">
    <name type="scientific">Allomyces macrogynus (strain ATCC 38327)</name>
    <name type="common">Allomyces javanicus var. macrogynus</name>
    <dbReference type="NCBI Taxonomy" id="578462"/>
    <lineage>
        <taxon>Eukaryota</taxon>
        <taxon>Fungi</taxon>
        <taxon>Fungi incertae sedis</taxon>
        <taxon>Blastocladiomycota</taxon>
        <taxon>Blastocladiomycetes</taxon>
        <taxon>Blastocladiales</taxon>
        <taxon>Blastocladiaceae</taxon>
        <taxon>Allomyces</taxon>
    </lineage>
</organism>
<keyword evidence="1" id="KW-0285">Flavoprotein</keyword>
<evidence type="ECO:0000256" key="8">
    <source>
        <dbReference type="SAM" id="MobiDB-lite"/>
    </source>
</evidence>
<dbReference type="InterPro" id="IPR001752">
    <property type="entry name" value="Kinesin_motor_dom"/>
</dbReference>
<evidence type="ECO:0000256" key="3">
    <source>
        <dbReference type="ARBA" id="ARBA00023002"/>
    </source>
</evidence>
<dbReference type="InterPro" id="IPR036188">
    <property type="entry name" value="FAD/NAD-bd_sf"/>
</dbReference>
<dbReference type="GO" id="GO:0000278">
    <property type="term" value="P:mitotic cell cycle"/>
    <property type="evidence" value="ECO:0007669"/>
    <property type="project" value="TreeGrafter"/>
</dbReference>
<dbReference type="Pfam" id="PF03142">
    <property type="entry name" value="Chitin_synth_2"/>
    <property type="match status" value="1"/>
</dbReference>
<dbReference type="FunFam" id="3.40.850.10:FF:000170">
    <property type="entry name" value="Kinesin-like protein"/>
    <property type="match status" value="1"/>
</dbReference>
<keyword evidence="6" id="KW-0067">ATP-binding</keyword>
<feature type="compositionally biased region" description="Polar residues" evidence="8">
    <location>
        <begin position="100"/>
        <end position="110"/>
    </location>
</feature>
<dbReference type="CDD" id="cd01374">
    <property type="entry name" value="KISc_CENP_E"/>
    <property type="match status" value="1"/>
</dbReference>
<dbReference type="SUPFAM" id="SSF52540">
    <property type="entry name" value="P-loop containing nucleoside triphosphate hydrolases"/>
    <property type="match status" value="1"/>
</dbReference>
<accession>A0A0L0SIP3</accession>
<keyword evidence="3" id="KW-0560">Oxidoreductase</keyword>
<feature type="coiled-coil region" evidence="7">
    <location>
        <begin position="1322"/>
        <end position="1356"/>
    </location>
</feature>
<keyword evidence="11" id="KW-1185">Reference proteome</keyword>
<dbReference type="PANTHER" id="PTHR47968:SF75">
    <property type="entry name" value="CENTROMERE-ASSOCIATED PROTEIN E"/>
    <property type="match status" value="1"/>
</dbReference>
<evidence type="ECO:0000313" key="11">
    <source>
        <dbReference type="Proteomes" id="UP000054350"/>
    </source>
</evidence>
<comment type="similarity">
    <text evidence="6">Belongs to the TRAFAC class myosin-kinesin ATPase superfamily. Kinesin family.</text>
</comment>
<feature type="domain" description="Kinesin motor" evidence="9">
    <location>
        <begin position="189"/>
        <end position="519"/>
    </location>
</feature>
<evidence type="ECO:0000256" key="1">
    <source>
        <dbReference type="ARBA" id="ARBA00022630"/>
    </source>
</evidence>
<dbReference type="OrthoDB" id="3176171at2759"/>
<dbReference type="STRING" id="578462.A0A0L0SIP3"/>
<evidence type="ECO:0000256" key="4">
    <source>
        <dbReference type="ARBA" id="ARBA00023054"/>
    </source>
</evidence>
<dbReference type="GO" id="GO:0008017">
    <property type="term" value="F:microtubule binding"/>
    <property type="evidence" value="ECO:0007669"/>
    <property type="project" value="InterPro"/>
</dbReference>
<keyword evidence="4 7" id="KW-0175">Coiled coil</keyword>
<evidence type="ECO:0000313" key="10">
    <source>
        <dbReference type="EMBL" id="KNE62319.1"/>
    </source>
</evidence>
<dbReference type="SUPFAM" id="SSF53448">
    <property type="entry name" value="Nucleotide-diphospho-sugar transferases"/>
    <property type="match status" value="1"/>
</dbReference>
<dbReference type="SUPFAM" id="SSF51905">
    <property type="entry name" value="FAD/NAD(P)-binding domain"/>
    <property type="match status" value="1"/>
</dbReference>
<evidence type="ECO:0000256" key="5">
    <source>
        <dbReference type="ARBA" id="ARBA00023175"/>
    </source>
</evidence>
<feature type="region of interest" description="Disordered" evidence="8">
    <location>
        <begin position="154"/>
        <end position="188"/>
    </location>
</feature>
<dbReference type="PANTHER" id="PTHR47968">
    <property type="entry name" value="CENTROMERE PROTEIN E"/>
    <property type="match status" value="1"/>
</dbReference>
<sequence>MDPRPSVPPMPATPSRRPSALMTGPRAPSPMIASSHGSSLASLPSAGSGSSAASRASSTSSIPSSGVRQPRFDPVTPTRSPSAGVPSAVRAPAYRGLPARSNSTSNSSLPGANGFLSPRAPSRQGSISAPSGGVIPPPPMSPLAAPILGPILALDPAPMSPGTEPHHAHHGGHHHHHGGHHRRHSTKETVQVTVRMRPLNEIETRTGTTVAWDVDSADARVRGALDAVGPGGKRVHLANAPLPEYQYDHAFDGSANAPLYVASVRQLVHSAMEGYNGTVFAYGQTASGKTYTMMGTDREPGVIPLAIHDVFQYIKMSEGQREFLLRVSYLEIYNETIRDLLSPETTDLRIHEDKRRGVYVSPLKEDTVTHPSQVMRAIHRGEANRHISETDYNEHSSRSHTLFQMVIESRDARTNGQVKISLLNLIDLAGSEKAVSNADRRKEGAFINKSLLTLGTVISKLTEEKATHIPYRDSKLTRILQSSLSGNARVSVICTISPSSANVEESTNTLKFAARVKKVVTRAHTNTVLDDKALLQQYRKEIMELKDKLQQTNEALARERHEELMQIKAEKEKALEELHQQQLLRTALKERIDHLTRLILTSGSISQVQVGPGAVAGNGASATSPLTATGPPNATPSMRIEALNNELVGKDVELTRLQSVAHDLQETMKKYAPVVTALQKGDTSRAVQLAKALPSADGTLSAASWGFLNESGSVGYWWVRERWAGSRDEFTAMQRKQEDMPQWPEPLRSLYRLTNQHDYYLQPIVDREHDRATSEWHTARCVLLGDAAHPATPELFQGANLAVEDAAMLAGLIASCPPSTPPAKIFAEFAAKRLKHVTRIQKMSYSQTKLSQLQSKPTVMLRNAALKLIPTRLLESRLRKTAAWDPNAASRSARRDPRPRAAAHRPWAWPRHVLFIVVDGVVKGSANSKPTHEILLQDVLFHQLDPEEPATDCLYSSASETGIANNAARVFSGFYRRVPYVVVVKTGLVAERTSAKPGNRGKRDSQLIVYKFFHYVNYSTYGTQLFVKIDRHFRRLGLRATDAKYMLVADADTKIAPDGLSILVDRMENDPTLLGTCGETCVENKFDSFVAAGQTFEYWLTHAVLKAFEGFYSNVLVLSGCFTIYRLKFDDGTAAIIDARLKDKLQQTNEALARERHEELMQIKAEKEKALEELHQQQLLRTALKERIDHLTRLILTSGSISQVQVGPGAVAGNGASATSPLTATGPPNATPSMRIEALNNELVGKDVELTRLQSVAHDLQETMKKYAPVVTALQKGDTSRAVQLAKALPSADGTLSAALSRSTSASDLGGSLDSLDVNTEIVHLKQKNRELEIVVADTEDRYAALAQDYDRAVAEHAVAQRGLQDEVRTLKATVAD</sequence>
<feature type="compositionally biased region" description="Pro residues" evidence="8">
    <location>
        <begin position="1"/>
        <end position="12"/>
    </location>
</feature>
<dbReference type="eggNOG" id="KOG0242">
    <property type="taxonomic scope" value="Eukaryota"/>
</dbReference>
<proteinExistence type="inferred from homology"/>
<dbReference type="eggNOG" id="KOG2571">
    <property type="taxonomic scope" value="Eukaryota"/>
</dbReference>
<dbReference type="GO" id="GO:0003777">
    <property type="term" value="F:microtubule motor activity"/>
    <property type="evidence" value="ECO:0007669"/>
    <property type="project" value="InterPro"/>
</dbReference>
<protein>
    <recommendedName>
        <fullName evidence="9">Kinesin motor domain-containing protein</fullName>
    </recommendedName>
</protein>